<evidence type="ECO:0000313" key="2">
    <source>
        <dbReference type="EMBL" id="JAS33271.1"/>
    </source>
</evidence>
<dbReference type="EMBL" id="GEDC01004027">
    <property type="protein sequence ID" value="JAS33271.1"/>
    <property type="molecule type" value="Transcribed_RNA"/>
</dbReference>
<dbReference type="EMBL" id="GEDC01027754">
    <property type="protein sequence ID" value="JAS09544.1"/>
    <property type="molecule type" value="Transcribed_RNA"/>
</dbReference>
<protein>
    <submittedName>
        <fullName evidence="2">Uncharacterized protein</fullName>
    </submittedName>
</protein>
<feature type="non-terminal residue" evidence="2">
    <location>
        <position position="1"/>
    </location>
</feature>
<organism evidence="2">
    <name type="scientific">Clastoptera arizonana</name>
    <name type="common">Arizona spittle bug</name>
    <dbReference type="NCBI Taxonomy" id="38151"/>
    <lineage>
        <taxon>Eukaryota</taxon>
        <taxon>Metazoa</taxon>
        <taxon>Ecdysozoa</taxon>
        <taxon>Arthropoda</taxon>
        <taxon>Hexapoda</taxon>
        <taxon>Insecta</taxon>
        <taxon>Pterygota</taxon>
        <taxon>Neoptera</taxon>
        <taxon>Paraneoptera</taxon>
        <taxon>Hemiptera</taxon>
        <taxon>Auchenorrhyncha</taxon>
        <taxon>Cercopoidea</taxon>
        <taxon>Clastopteridae</taxon>
        <taxon>Clastoptera</taxon>
    </lineage>
</organism>
<reference evidence="2" key="1">
    <citation type="submission" date="2015-12" db="EMBL/GenBank/DDBJ databases">
        <title>De novo transcriptome assembly of four potential Pierce s Disease insect vectors from Arizona vineyards.</title>
        <authorList>
            <person name="Tassone E.E."/>
        </authorList>
    </citation>
    <scope>NUCLEOTIDE SEQUENCE</scope>
</reference>
<accession>A0A1B6E5Q9</accession>
<evidence type="ECO:0000313" key="1">
    <source>
        <dbReference type="EMBL" id="JAS09544.1"/>
    </source>
</evidence>
<sequence>TMGADVLSEVSPNNYADVLETLKKDWPAAVHVYYFIKNFHDWSEKTDYSQIKVYCPDGNANDGIVFAIAEIKAPKTVYIFFHCVQKNGIEKLKKILRETKKVGLDEKTQF</sequence>
<name>A0A1B6E5Q9_9HEMI</name>
<dbReference type="Gene3D" id="3.40.630.30">
    <property type="match status" value="1"/>
</dbReference>
<dbReference type="AlphaFoldDB" id="A0A1B6E5Q9"/>
<gene>
    <name evidence="2" type="ORF">g.14336</name>
    <name evidence="1" type="ORF">g.14337</name>
</gene>
<proteinExistence type="predicted"/>